<gene>
    <name evidence="3" type="ORF">BMI91_00185</name>
</gene>
<accession>A0ABX3MZ46</accession>
<evidence type="ECO:0000313" key="4">
    <source>
        <dbReference type="Proteomes" id="UP000190787"/>
    </source>
</evidence>
<dbReference type="Gene3D" id="3.40.50.300">
    <property type="entry name" value="P-loop containing nucleotide triphosphate hydrolases"/>
    <property type="match status" value="1"/>
</dbReference>
<dbReference type="PANTHER" id="PTHR42714">
    <property type="entry name" value="TRNA MODIFICATION GTPASE GTPBP3"/>
    <property type="match status" value="1"/>
</dbReference>
<comment type="caution">
    <text evidence="3">The sequence shown here is derived from an EMBL/GenBank/DDBJ whole genome shotgun (WGS) entry which is preliminary data.</text>
</comment>
<dbReference type="EMBL" id="MPZV01000001">
    <property type="protein sequence ID" value="OOY24906.1"/>
    <property type="molecule type" value="Genomic_DNA"/>
</dbReference>
<sequence>MFLRGRGPVLLTGLAVLLIGPSVFGYRWLYEKGWLLWFFAGLAAIIVLLQLISWGLAVRERRAARGRGGPLDGPLVEANPDWTTAELGVFETLRSEIAASVEIPVDWGRMQAIALQVVDRAAELAPAGKRERLAFSVPEALLLAGRVINRLRLALRQYVPFSDSIAVSQIAFVLRHMTRVRKAIDGGSNVYELSKLFFNIKTLPASALSKFVMAGVKKFSLVQVQRYILEEVARAAVDLYSGHLKFSDSELLAIELESERNDRAAIAQPDAALRVLVVGQVSAGKSSLINALAGESMAETDVAPSTDRLTAHEVELGDLPFTLVDTRGNDGSEAVESELLAQMLQADLVLWVVRANRPGRAADAALRARYRTARDASPTRRYAPIIPVVNGIDLLFPNWPYPENVVPAADLERVSAIVAAISEELGWSRALPVQAEAPGWNIEPLRSEIASHAVEALMVQRNRRRIEGARHASGALEQLGRTGSAGKGIIRFAWDRFTGG</sequence>
<protein>
    <recommendedName>
        <fullName evidence="2">G domain-containing protein</fullName>
    </recommendedName>
</protein>
<dbReference type="InterPro" id="IPR027417">
    <property type="entry name" value="P-loop_NTPase"/>
</dbReference>
<dbReference type="SUPFAM" id="SSF52540">
    <property type="entry name" value="P-loop containing nucleoside triphosphate hydrolases"/>
    <property type="match status" value="1"/>
</dbReference>
<dbReference type="Pfam" id="PF01926">
    <property type="entry name" value="MMR_HSR1"/>
    <property type="match status" value="1"/>
</dbReference>
<keyword evidence="1" id="KW-1133">Transmembrane helix</keyword>
<feature type="transmembrane region" description="Helical" evidence="1">
    <location>
        <begin position="35"/>
        <end position="57"/>
    </location>
</feature>
<organism evidence="3 4">
    <name type="scientific">Thioclava sediminum</name>
    <dbReference type="NCBI Taxonomy" id="1915319"/>
    <lineage>
        <taxon>Bacteria</taxon>
        <taxon>Pseudomonadati</taxon>
        <taxon>Pseudomonadota</taxon>
        <taxon>Alphaproteobacteria</taxon>
        <taxon>Rhodobacterales</taxon>
        <taxon>Paracoccaceae</taxon>
        <taxon>Thioclava</taxon>
    </lineage>
</organism>
<proteinExistence type="predicted"/>
<dbReference type="PANTHER" id="PTHR42714:SF2">
    <property type="entry name" value="TRNA MODIFICATION GTPASE GTPBP3, MITOCHONDRIAL"/>
    <property type="match status" value="1"/>
</dbReference>
<evidence type="ECO:0000313" key="3">
    <source>
        <dbReference type="EMBL" id="OOY24906.1"/>
    </source>
</evidence>
<reference evidence="3 4" key="1">
    <citation type="submission" date="2016-11" db="EMBL/GenBank/DDBJ databases">
        <title>A multilocus sequence analysis scheme for characterization of bacteria in the genus Thioclava.</title>
        <authorList>
            <person name="Liu Y."/>
            <person name="Shao Z."/>
        </authorList>
    </citation>
    <scope>NUCLEOTIDE SEQUENCE [LARGE SCALE GENOMIC DNA]</scope>
    <source>
        <strain evidence="3 4">TAW-CT134</strain>
    </source>
</reference>
<feature type="domain" description="G" evidence="2">
    <location>
        <begin position="274"/>
        <end position="364"/>
    </location>
</feature>
<keyword evidence="1" id="KW-0812">Transmembrane</keyword>
<evidence type="ECO:0000256" key="1">
    <source>
        <dbReference type="SAM" id="Phobius"/>
    </source>
</evidence>
<dbReference type="InterPro" id="IPR006073">
    <property type="entry name" value="GTP-bd"/>
</dbReference>
<evidence type="ECO:0000259" key="2">
    <source>
        <dbReference type="Pfam" id="PF01926"/>
    </source>
</evidence>
<keyword evidence="4" id="KW-1185">Reference proteome</keyword>
<dbReference type="Proteomes" id="UP000190787">
    <property type="component" value="Unassembled WGS sequence"/>
</dbReference>
<name>A0ABX3MZ46_9RHOB</name>
<keyword evidence="1" id="KW-0472">Membrane</keyword>